<proteinExistence type="predicted"/>
<evidence type="ECO:0000256" key="2">
    <source>
        <dbReference type="ARBA" id="ARBA00004496"/>
    </source>
</evidence>
<evidence type="ECO:0000256" key="4">
    <source>
        <dbReference type="ARBA" id="ARBA00023242"/>
    </source>
</evidence>
<dbReference type="GO" id="GO:0005634">
    <property type="term" value="C:nucleus"/>
    <property type="evidence" value="ECO:0007669"/>
    <property type="project" value="UniProtKB-SubCell"/>
</dbReference>
<accession>A0A6G0XWP9</accession>
<dbReference type="EMBL" id="VJMJ01000003">
    <property type="protein sequence ID" value="KAF0745002.1"/>
    <property type="molecule type" value="Genomic_DNA"/>
</dbReference>
<name>A0A6G0XWP9_9STRA</name>
<sequence length="152" mass="16571">MEDDDIFGSDDGFSDDGGDFEQIDRVWTEKESNAMERRFRTVGYLDGLDVGKEETLQEGFNQGYALGASHGFQCGVLQGLLRAFAIQFPDQANDATLLLEKLRATESIAIQEGAIPSVTEADVQDVHNVIGSALPTIVSLTHLHDKSNHESG</sequence>
<dbReference type="PANTHER" id="PTHR18829">
    <property type="entry name" value="PROTEIN YAE1 HOMOLOG"/>
    <property type="match status" value="1"/>
</dbReference>
<dbReference type="AlphaFoldDB" id="A0A6G0XWP9"/>
<protein>
    <recommendedName>
        <fullName evidence="6">Essential protein Yae1 N-terminal domain-containing protein</fullName>
    </recommendedName>
</protein>
<dbReference type="GO" id="GO:0005737">
    <property type="term" value="C:cytoplasm"/>
    <property type="evidence" value="ECO:0007669"/>
    <property type="project" value="UniProtKB-SubCell"/>
</dbReference>
<evidence type="ECO:0000259" key="6">
    <source>
        <dbReference type="Pfam" id="PF09811"/>
    </source>
</evidence>
<dbReference type="VEuPathDB" id="FungiDB:AeMF1_014746"/>
<evidence type="ECO:0000256" key="5">
    <source>
        <dbReference type="SAM" id="MobiDB-lite"/>
    </source>
</evidence>
<keyword evidence="8" id="KW-1185">Reference proteome</keyword>
<evidence type="ECO:0000256" key="1">
    <source>
        <dbReference type="ARBA" id="ARBA00004123"/>
    </source>
</evidence>
<dbReference type="Pfam" id="PF09811">
    <property type="entry name" value="Yae1_N"/>
    <property type="match status" value="1"/>
</dbReference>
<dbReference type="InterPro" id="IPR019191">
    <property type="entry name" value="Essential_protein_Yae1_N"/>
</dbReference>
<evidence type="ECO:0000313" key="8">
    <source>
        <dbReference type="Proteomes" id="UP000481153"/>
    </source>
</evidence>
<feature type="domain" description="Essential protein Yae1 N-terminal" evidence="6">
    <location>
        <begin position="43"/>
        <end position="81"/>
    </location>
</feature>
<dbReference type="InterPro" id="IPR038881">
    <property type="entry name" value="Yae1-like"/>
</dbReference>
<evidence type="ECO:0000313" key="7">
    <source>
        <dbReference type="EMBL" id="KAF0745002.1"/>
    </source>
</evidence>
<reference evidence="7 8" key="1">
    <citation type="submission" date="2019-07" db="EMBL/GenBank/DDBJ databases">
        <title>Genomics analysis of Aphanomyces spp. identifies a new class of oomycete effector associated with host adaptation.</title>
        <authorList>
            <person name="Gaulin E."/>
        </authorList>
    </citation>
    <scope>NUCLEOTIDE SEQUENCE [LARGE SCALE GENOMIC DNA]</scope>
    <source>
        <strain evidence="7 8">ATCC 201684</strain>
    </source>
</reference>
<feature type="region of interest" description="Disordered" evidence="5">
    <location>
        <begin position="1"/>
        <end position="20"/>
    </location>
</feature>
<evidence type="ECO:0000256" key="3">
    <source>
        <dbReference type="ARBA" id="ARBA00022490"/>
    </source>
</evidence>
<comment type="subcellular location">
    <subcellularLocation>
        <location evidence="2">Cytoplasm</location>
    </subcellularLocation>
    <subcellularLocation>
        <location evidence="1">Nucleus</location>
    </subcellularLocation>
</comment>
<comment type="caution">
    <text evidence="7">The sequence shown here is derived from an EMBL/GenBank/DDBJ whole genome shotgun (WGS) entry which is preliminary data.</text>
</comment>
<dbReference type="PANTHER" id="PTHR18829:SF0">
    <property type="entry name" value="PROTEIN YAE1 HOMOLOG"/>
    <property type="match status" value="1"/>
</dbReference>
<dbReference type="Proteomes" id="UP000481153">
    <property type="component" value="Unassembled WGS sequence"/>
</dbReference>
<gene>
    <name evidence="7" type="ORF">Ae201684_000583</name>
</gene>
<organism evidence="7 8">
    <name type="scientific">Aphanomyces euteiches</name>
    <dbReference type="NCBI Taxonomy" id="100861"/>
    <lineage>
        <taxon>Eukaryota</taxon>
        <taxon>Sar</taxon>
        <taxon>Stramenopiles</taxon>
        <taxon>Oomycota</taxon>
        <taxon>Saprolegniomycetes</taxon>
        <taxon>Saprolegniales</taxon>
        <taxon>Verrucalvaceae</taxon>
        <taxon>Aphanomyces</taxon>
    </lineage>
</organism>
<keyword evidence="4" id="KW-0539">Nucleus</keyword>
<keyword evidence="3" id="KW-0963">Cytoplasm</keyword>